<evidence type="ECO:0000259" key="1">
    <source>
        <dbReference type="Pfam" id="PF13456"/>
    </source>
</evidence>
<dbReference type="EMBL" id="OZ034813">
    <property type="protein sequence ID" value="CAL1353768.1"/>
    <property type="molecule type" value="Genomic_DNA"/>
</dbReference>
<dbReference type="CDD" id="cd06222">
    <property type="entry name" value="RNase_H_like"/>
    <property type="match status" value="1"/>
</dbReference>
<dbReference type="SUPFAM" id="SSF53098">
    <property type="entry name" value="Ribonuclease H-like"/>
    <property type="match status" value="1"/>
</dbReference>
<dbReference type="InterPro" id="IPR012337">
    <property type="entry name" value="RNaseH-like_sf"/>
</dbReference>
<evidence type="ECO:0000313" key="3">
    <source>
        <dbReference type="Proteomes" id="UP001497516"/>
    </source>
</evidence>
<dbReference type="Gene3D" id="3.30.420.10">
    <property type="entry name" value="Ribonuclease H-like superfamily/Ribonuclease H"/>
    <property type="match status" value="1"/>
</dbReference>
<dbReference type="Pfam" id="PF13456">
    <property type="entry name" value="RVT_3"/>
    <property type="match status" value="1"/>
</dbReference>
<accession>A0AAV2CD23</accession>
<sequence length="97" mass="11093">MENGTAITTELWEILHGLQLSWRKGIRFLILESDSPLALDLIKNRTDAAHPHATILGSIRHLLARGWVVQLAHTYQEGNRVANWLSKHSLVYPLRYV</sequence>
<feature type="domain" description="RNase H type-1" evidence="1">
    <location>
        <begin position="8"/>
        <end position="88"/>
    </location>
</feature>
<dbReference type="InterPro" id="IPR002156">
    <property type="entry name" value="RNaseH_domain"/>
</dbReference>
<dbReference type="GO" id="GO:0003676">
    <property type="term" value="F:nucleic acid binding"/>
    <property type="evidence" value="ECO:0007669"/>
    <property type="project" value="InterPro"/>
</dbReference>
<dbReference type="InterPro" id="IPR036397">
    <property type="entry name" value="RNaseH_sf"/>
</dbReference>
<dbReference type="InterPro" id="IPR053151">
    <property type="entry name" value="RNase_H-like"/>
</dbReference>
<evidence type="ECO:0000313" key="2">
    <source>
        <dbReference type="EMBL" id="CAL1353768.1"/>
    </source>
</evidence>
<dbReference type="GO" id="GO:0004523">
    <property type="term" value="F:RNA-DNA hybrid ribonuclease activity"/>
    <property type="evidence" value="ECO:0007669"/>
    <property type="project" value="InterPro"/>
</dbReference>
<dbReference type="AlphaFoldDB" id="A0AAV2CD23"/>
<organism evidence="2 3">
    <name type="scientific">Linum trigynum</name>
    <dbReference type="NCBI Taxonomy" id="586398"/>
    <lineage>
        <taxon>Eukaryota</taxon>
        <taxon>Viridiplantae</taxon>
        <taxon>Streptophyta</taxon>
        <taxon>Embryophyta</taxon>
        <taxon>Tracheophyta</taxon>
        <taxon>Spermatophyta</taxon>
        <taxon>Magnoliopsida</taxon>
        <taxon>eudicotyledons</taxon>
        <taxon>Gunneridae</taxon>
        <taxon>Pentapetalae</taxon>
        <taxon>rosids</taxon>
        <taxon>fabids</taxon>
        <taxon>Malpighiales</taxon>
        <taxon>Linaceae</taxon>
        <taxon>Linum</taxon>
    </lineage>
</organism>
<keyword evidence="3" id="KW-1185">Reference proteome</keyword>
<dbReference type="PANTHER" id="PTHR47723">
    <property type="entry name" value="OS05G0353850 PROTEIN"/>
    <property type="match status" value="1"/>
</dbReference>
<dbReference type="InterPro" id="IPR044730">
    <property type="entry name" value="RNase_H-like_dom_plant"/>
</dbReference>
<name>A0AAV2CD23_9ROSI</name>
<proteinExistence type="predicted"/>
<dbReference type="PANTHER" id="PTHR47723:SF19">
    <property type="entry name" value="POLYNUCLEOTIDYL TRANSFERASE, RIBONUCLEASE H-LIKE SUPERFAMILY PROTEIN"/>
    <property type="match status" value="1"/>
</dbReference>
<dbReference type="Proteomes" id="UP001497516">
    <property type="component" value="Chromosome 1"/>
</dbReference>
<gene>
    <name evidence="2" type="ORF">LTRI10_LOCUS1639</name>
</gene>
<reference evidence="2 3" key="1">
    <citation type="submission" date="2024-04" db="EMBL/GenBank/DDBJ databases">
        <authorList>
            <person name="Fracassetti M."/>
        </authorList>
    </citation>
    <scope>NUCLEOTIDE SEQUENCE [LARGE SCALE GENOMIC DNA]</scope>
</reference>
<protein>
    <recommendedName>
        <fullName evidence="1">RNase H type-1 domain-containing protein</fullName>
    </recommendedName>
</protein>